<comment type="caution">
    <text evidence="1">The sequence shown here is derived from an EMBL/GenBank/DDBJ whole genome shotgun (WGS) entry which is preliminary data.</text>
</comment>
<dbReference type="SUPFAM" id="SSF51197">
    <property type="entry name" value="Clavaminate synthase-like"/>
    <property type="match status" value="1"/>
</dbReference>
<keyword evidence="1" id="KW-0223">Dioxygenase</keyword>
<sequence>MDPNDLARRIYDDGIIGLPGAFEREWVKQLDEDVDVAFREALARADGAVGRGPNRYYVEIHPEQLRGFVELATHPWINGVCTAVLGPDYQIVEVGFDVPLAGAVDQPWHRDFPMPPITKTERKLDSLAINVTTVDTEPDMGPFEIAPGTQFDDDAEFEHGMFPPKSAYPRYEERAVRKFPQMGDISIRSALTIHRGTTNHSQKSRPVLVLGVDAPGGVNGERHDLAVTEGFWATLPDSLRRHLQCPVVQTLRPITQKHTIEGLVMGAS</sequence>
<dbReference type="InterPro" id="IPR008775">
    <property type="entry name" value="Phytyl_CoA_dOase-like"/>
</dbReference>
<dbReference type="OrthoDB" id="8678660at2"/>
<protein>
    <submittedName>
        <fullName evidence="1">Phytanoyl-CoA dioxygenase PhyH</fullName>
    </submittedName>
</protein>
<keyword evidence="2" id="KW-1185">Reference proteome</keyword>
<dbReference type="RefSeq" id="WP_133853753.1">
    <property type="nucleotide sequence ID" value="NZ_SNXZ01000008.1"/>
</dbReference>
<dbReference type="GO" id="GO:0016706">
    <property type="term" value="F:2-oxoglutarate-dependent dioxygenase activity"/>
    <property type="evidence" value="ECO:0007669"/>
    <property type="project" value="UniProtKB-ARBA"/>
</dbReference>
<dbReference type="EMBL" id="SNXZ01000008">
    <property type="protein sequence ID" value="TDP92230.1"/>
    <property type="molecule type" value="Genomic_DNA"/>
</dbReference>
<dbReference type="InterPro" id="IPR051961">
    <property type="entry name" value="Fungal_Metabolite_Diox"/>
</dbReference>
<dbReference type="AlphaFoldDB" id="A0A4R6RYN5"/>
<keyword evidence="1" id="KW-0560">Oxidoreductase</keyword>
<dbReference type="Proteomes" id="UP000295444">
    <property type="component" value="Unassembled WGS sequence"/>
</dbReference>
<evidence type="ECO:0000313" key="1">
    <source>
        <dbReference type="EMBL" id="TDP92230.1"/>
    </source>
</evidence>
<dbReference type="Gene3D" id="2.60.120.620">
    <property type="entry name" value="q2cbj1_9rhob like domain"/>
    <property type="match status" value="1"/>
</dbReference>
<reference evidence="1 2" key="1">
    <citation type="submission" date="2019-03" db="EMBL/GenBank/DDBJ databases">
        <title>Genomic Encyclopedia of Type Strains, Phase IV (KMG-IV): sequencing the most valuable type-strain genomes for metagenomic binning, comparative biology and taxonomic classification.</title>
        <authorList>
            <person name="Goeker M."/>
        </authorList>
    </citation>
    <scope>NUCLEOTIDE SEQUENCE [LARGE SCALE GENOMIC DNA]</scope>
    <source>
        <strain evidence="1 2">DSM 45361</strain>
    </source>
</reference>
<dbReference type="PANTHER" id="PTHR37563">
    <property type="entry name" value="PHYTANOYL-COA DIOXYGENASE FAMILY PROTEIN (AFU_ORTHOLOGUE AFUA_2G03330)"/>
    <property type="match status" value="1"/>
</dbReference>
<name>A0A4R6RYN5_LABRH</name>
<gene>
    <name evidence="1" type="ORF">EV186_108443</name>
</gene>
<proteinExistence type="predicted"/>
<dbReference type="PANTHER" id="PTHR37563:SF2">
    <property type="entry name" value="PHYTANOYL-COA DIOXYGENASE FAMILY PROTEIN (AFU_ORTHOLOGUE AFUA_2G03330)"/>
    <property type="match status" value="1"/>
</dbReference>
<organism evidence="1 2">
    <name type="scientific">Labedaea rhizosphaerae</name>
    <dbReference type="NCBI Taxonomy" id="598644"/>
    <lineage>
        <taxon>Bacteria</taxon>
        <taxon>Bacillati</taxon>
        <taxon>Actinomycetota</taxon>
        <taxon>Actinomycetes</taxon>
        <taxon>Pseudonocardiales</taxon>
        <taxon>Pseudonocardiaceae</taxon>
        <taxon>Labedaea</taxon>
    </lineage>
</organism>
<accession>A0A4R6RYN5</accession>
<evidence type="ECO:0000313" key="2">
    <source>
        <dbReference type="Proteomes" id="UP000295444"/>
    </source>
</evidence>
<dbReference type="Pfam" id="PF05721">
    <property type="entry name" value="PhyH"/>
    <property type="match status" value="1"/>
</dbReference>